<dbReference type="AlphaFoldDB" id="E5QZR1"/>
<accession>E5QZR1</accession>
<keyword evidence="2" id="KW-0812">Transmembrane</keyword>
<dbReference type="GeneID" id="10032489"/>
<organism evidence="4">
    <name type="scientific">Arthroderma gypseum (strain ATCC MYA-4604 / CBS 118893)</name>
    <name type="common">Microsporum gypseum</name>
    <dbReference type="NCBI Taxonomy" id="535722"/>
    <lineage>
        <taxon>Eukaryota</taxon>
        <taxon>Fungi</taxon>
        <taxon>Dikarya</taxon>
        <taxon>Ascomycota</taxon>
        <taxon>Pezizomycotina</taxon>
        <taxon>Eurotiomycetes</taxon>
        <taxon>Eurotiomycetidae</taxon>
        <taxon>Onygenales</taxon>
        <taxon>Arthrodermataceae</taxon>
        <taxon>Nannizzia</taxon>
    </lineage>
</organism>
<evidence type="ECO:0000256" key="1">
    <source>
        <dbReference type="SAM" id="MobiDB-lite"/>
    </source>
</evidence>
<keyword evidence="4" id="KW-1185">Reference proteome</keyword>
<dbReference type="RefSeq" id="XP_003177164.1">
    <property type="nucleotide sequence ID" value="XM_003177116.1"/>
</dbReference>
<dbReference type="eggNOG" id="ENOG502TG29">
    <property type="taxonomic scope" value="Eukaryota"/>
</dbReference>
<evidence type="ECO:0000313" key="3">
    <source>
        <dbReference type="EMBL" id="EFQ98212.1"/>
    </source>
</evidence>
<dbReference type="InParanoid" id="E5QZR1"/>
<name>E5QZR1_ARTGP</name>
<gene>
    <name evidence="3" type="ORF">MGYG_01248</name>
</gene>
<sequence length="151" mass="17309">MTYPSSSSHPKLQRHPPNIYRVLVTQPFKAYQTNTFHINNFTTNYKLQTTSNLAKMAALVLALGAAIYITAEKIQDHREKKRALKAKNASKQALLKDDDSIMAIEDLPAYQREKLPAYEFVEQHQQQHPALVPSERIESSGQRQYTREHAC</sequence>
<keyword evidence="2" id="KW-1133">Transmembrane helix</keyword>
<protein>
    <submittedName>
        <fullName evidence="3">Uncharacterized protein</fullName>
    </submittedName>
</protein>
<reference evidence="4" key="1">
    <citation type="journal article" date="2012" name="MBio">
        <title>Comparative genome analysis of Trichophyton rubrum and related dermatophytes reveals candidate genes involved in infection.</title>
        <authorList>
            <person name="Martinez D.A."/>
            <person name="Oliver B.G."/>
            <person name="Graeser Y."/>
            <person name="Goldberg J.M."/>
            <person name="Li W."/>
            <person name="Martinez-Rossi N.M."/>
            <person name="Monod M."/>
            <person name="Shelest E."/>
            <person name="Barton R.C."/>
            <person name="Birch E."/>
            <person name="Brakhage A.A."/>
            <person name="Chen Z."/>
            <person name="Gurr S.J."/>
            <person name="Heiman D."/>
            <person name="Heitman J."/>
            <person name="Kosti I."/>
            <person name="Rossi A."/>
            <person name="Saif S."/>
            <person name="Samalova M."/>
            <person name="Saunders C.W."/>
            <person name="Shea T."/>
            <person name="Summerbell R.C."/>
            <person name="Xu J."/>
            <person name="Young S."/>
            <person name="Zeng Q."/>
            <person name="Birren B.W."/>
            <person name="Cuomo C.A."/>
            <person name="White T.C."/>
        </authorList>
    </citation>
    <scope>NUCLEOTIDE SEQUENCE [LARGE SCALE GENOMIC DNA]</scope>
    <source>
        <strain evidence="4">ATCC MYA-4604 / CBS 118893</strain>
    </source>
</reference>
<feature type="region of interest" description="Disordered" evidence="1">
    <location>
        <begin position="122"/>
        <end position="151"/>
    </location>
</feature>
<dbReference type="OrthoDB" id="3942646at2759"/>
<dbReference type="Proteomes" id="UP000002669">
    <property type="component" value="Unassembled WGS sequence"/>
</dbReference>
<proteinExistence type="predicted"/>
<dbReference type="EMBL" id="DS989822">
    <property type="protein sequence ID" value="EFQ98212.1"/>
    <property type="molecule type" value="Genomic_DNA"/>
</dbReference>
<evidence type="ECO:0000313" key="4">
    <source>
        <dbReference type="Proteomes" id="UP000002669"/>
    </source>
</evidence>
<dbReference type="VEuPathDB" id="FungiDB:MGYG_01248"/>
<dbReference type="HOGENOM" id="CLU_145513_0_0_1"/>
<feature type="transmembrane region" description="Helical" evidence="2">
    <location>
        <begin position="53"/>
        <end position="71"/>
    </location>
</feature>
<evidence type="ECO:0000256" key="2">
    <source>
        <dbReference type="SAM" id="Phobius"/>
    </source>
</evidence>
<keyword evidence="2" id="KW-0472">Membrane</keyword>